<evidence type="ECO:0000313" key="3">
    <source>
        <dbReference type="Proteomes" id="UP000075243"/>
    </source>
</evidence>
<organism evidence="2 3">
    <name type="scientific">Cajanus cajan</name>
    <name type="common">Pigeon pea</name>
    <name type="synonym">Cajanus indicus</name>
    <dbReference type="NCBI Taxonomy" id="3821"/>
    <lineage>
        <taxon>Eukaryota</taxon>
        <taxon>Viridiplantae</taxon>
        <taxon>Streptophyta</taxon>
        <taxon>Embryophyta</taxon>
        <taxon>Tracheophyta</taxon>
        <taxon>Spermatophyta</taxon>
        <taxon>Magnoliopsida</taxon>
        <taxon>eudicotyledons</taxon>
        <taxon>Gunneridae</taxon>
        <taxon>Pentapetalae</taxon>
        <taxon>rosids</taxon>
        <taxon>fabids</taxon>
        <taxon>Fabales</taxon>
        <taxon>Fabaceae</taxon>
        <taxon>Papilionoideae</taxon>
        <taxon>50 kb inversion clade</taxon>
        <taxon>NPAAA clade</taxon>
        <taxon>indigoferoid/millettioid clade</taxon>
        <taxon>Phaseoleae</taxon>
        <taxon>Cajanus</taxon>
    </lineage>
</organism>
<evidence type="ECO:0000256" key="1">
    <source>
        <dbReference type="SAM" id="MobiDB-lite"/>
    </source>
</evidence>
<dbReference type="AlphaFoldDB" id="A0A151R2J0"/>
<feature type="region of interest" description="Disordered" evidence="1">
    <location>
        <begin position="1"/>
        <end position="28"/>
    </location>
</feature>
<name>A0A151R2J0_CAJCA</name>
<dbReference type="Gramene" id="C.cajan_40731.t">
    <property type="protein sequence ID" value="C.cajan_40731.t"/>
    <property type="gene ID" value="C.cajan_40731"/>
</dbReference>
<dbReference type="CDD" id="cd00303">
    <property type="entry name" value="retropepsin_like"/>
    <property type="match status" value="1"/>
</dbReference>
<accession>A0A151R2J0</accession>
<dbReference type="EMBL" id="KQ484172">
    <property type="protein sequence ID" value="KYP36794.1"/>
    <property type="molecule type" value="Genomic_DNA"/>
</dbReference>
<sequence>MIHRRKDIYSKESSSSSSFSNESEDDGNEKLYPIDGDLLMVKILLGSHPCPTSLSQRENIFHTRCLVSKRSCSLIVDSGSCSNYCSTRLVNKLALTTIPQPQPYKLHWLNEGDYKDKVLYDVIPMDACHILLGRP</sequence>
<protein>
    <submittedName>
        <fullName evidence="2">Uncharacterized protein</fullName>
    </submittedName>
</protein>
<keyword evidence="3" id="KW-1185">Reference proteome</keyword>
<reference evidence="2" key="1">
    <citation type="journal article" date="2012" name="Nat. Biotechnol.">
        <title>Draft genome sequence of pigeonpea (Cajanus cajan), an orphan legume crop of resource-poor farmers.</title>
        <authorList>
            <person name="Varshney R.K."/>
            <person name="Chen W."/>
            <person name="Li Y."/>
            <person name="Bharti A.K."/>
            <person name="Saxena R.K."/>
            <person name="Schlueter J.A."/>
            <person name="Donoghue M.T."/>
            <person name="Azam S."/>
            <person name="Fan G."/>
            <person name="Whaley A.M."/>
            <person name="Farmer A.D."/>
            <person name="Sheridan J."/>
            <person name="Iwata A."/>
            <person name="Tuteja R."/>
            <person name="Penmetsa R.V."/>
            <person name="Wu W."/>
            <person name="Upadhyaya H.D."/>
            <person name="Yang S.P."/>
            <person name="Shah T."/>
            <person name="Saxena K.B."/>
            <person name="Michael T."/>
            <person name="McCombie W.R."/>
            <person name="Yang B."/>
            <person name="Zhang G."/>
            <person name="Yang H."/>
            <person name="Wang J."/>
            <person name="Spillane C."/>
            <person name="Cook D.R."/>
            <person name="May G.D."/>
            <person name="Xu X."/>
            <person name="Jackson S.A."/>
        </authorList>
    </citation>
    <scope>NUCLEOTIDE SEQUENCE [LARGE SCALE GENOMIC DNA]</scope>
</reference>
<dbReference type="Proteomes" id="UP000075243">
    <property type="component" value="Unassembled WGS sequence"/>
</dbReference>
<dbReference type="PANTHER" id="PTHR35046:SF26">
    <property type="entry name" value="RNA-DIRECTED DNA POLYMERASE"/>
    <property type="match status" value="1"/>
</dbReference>
<feature type="compositionally biased region" description="Low complexity" evidence="1">
    <location>
        <begin position="11"/>
        <end position="21"/>
    </location>
</feature>
<dbReference type="PANTHER" id="PTHR35046">
    <property type="entry name" value="ZINC KNUCKLE (CCHC-TYPE) FAMILY PROTEIN"/>
    <property type="match status" value="1"/>
</dbReference>
<evidence type="ECO:0000313" key="2">
    <source>
        <dbReference type="EMBL" id="KYP36794.1"/>
    </source>
</evidence>
<gene>
    <name evidence="2" type="ORF">KK1_042056</name>
</gene>
<proteinExistence type="predicted"/>